<comment type="similarity">
    <text evidence="2">Belongs to the EamA transporter family.</text>
</comment>
<protein>
    <submittedName>
        <fullName evidence="8">Threonine/homoserine efflux transporter RhtA</fullName>
    </submittedName>
</protein>
<proteinExistence type="inferred from homology"/>
<evidence type="ECO:0000256" key="5">
    <source>
        <dbReference type="ARBA" id="ARBA00023136"/>
    </source>
</evidence>
<dbReference type="Pfam" id="PF00892">
    <property type="entry name" value="EamA"/>
    <property type="match status" value="2"/>
</dbReference>
<dbReference type="PANTHER" id="PTHR32322:SF2">
    <property type="entry name" value="EAMA DOMAIN-CONTAINING PROTEIN"/>
    <property type="match status" value="1"/>
</dbReference>
<feature type="transmembrane region" description="Helical" evidence="6">
    <location>
        <begin position="12"/>
        <end position="36"/>
    </location>
</feature>
<sequence>MHQEKQGPGRQGLGMALVLFSTICLSVEPVAAKIAYQGGATVMTTLTLRYVLAAVLFWLLILAGGYAFRLTLRQLLAVTALSAGTQALAVLALFEAFRYITAGMAILFLYFYPTVVTILAFFFLKEPFTRQKVLALFLTLGGCAVILGQPVNTLDPRGVVLSLAAAFTYAIFLVGSTRLLASIQTLVYNTWVTTLLAVTLGGLALLRGQLDLSFNTEAMMAIGVLGIVSTVLAMAALMRGVKEIGASRAAIISTFEPVAAALLGFLVLGESLTAWQMIGGAAVLAGVFLQKRA</sequence>
<dbReference type="OrthoDB" id="9808556at2"/>
<feature type="transmembrane region" description="Helical" evidence="6">
    <location>
        <begin position="218"/>
        <end position="237"/>
    </location>
</feature>
<evidence type="ECO:0000313" key="8">
    <source>
        <dbReference type="EMBL" id="SHE78451.1"/>
    </source>
</evidence>
<dbReference type="Gene3D" id="1.10.3730.20">
    <property type="match status" value="1"/>
</dbReference>
<dbReference type="PANTHER" id="PTHR32322">
    <property type="entry name" value="INNER MEMBRANE TRANSPORTER"/>
    <property type="match status" value="1"/>
</dbReference>
<evidence type="ECO:0000256" key="6">
    <source>
        <dbReference type="SAM" id="Phobius"/>
    </source>
</evidence>
<keyword evidence="9" id="KW-1185">Reference proteome</keyword>
<dbReference type="SUPFAM" id="SSF103481">
    <property type="entry name" value="Multidrug resistance efflux transporter EmrE"/>
    <property type="match status" value="2"/>
</dbReference>
<dbReference type="GO" id="GO:0016020">
    <property type="term" value="C:membrane"/>
    <property type="evidence" value="ECO:0007669"/>
    <property type="project" value="UniProtKB-SubCell"/>
</dbReference>
<evidence type="ECO:0000256" key="3">
    <source>
        <dbReference type="ARBA" id="ARBA00022692"/>
    </source>
</evidence>
<feature type="transmembrane region" description="Helical" evidence="6">
    <location>
        <begin position="75"/>
        <end position="94"/>
    </location>
</feature>
<dbReference type="RefSeq" id="WP_073163390.1">
    <property type="nucleotide sequence ID" value="NZ_FQUW01000009.1"/>
</dbReference>
<dbReference type="AlphaFoldDB" id="A0A1M4WB14"/>
<dbReference type="InterPro" id="IPR050638">
    <property type="entry name" value="AA-Vitamin_Transporters"/>
</dbReference>
<evidence type="ECO:0000256" key="2">
    <source>
        <dbReference type="ARBA" id="ARBA00007362"/>
    </source>
</evidence>
<dbReference type="EMBL" id="FQUW01000009">
    <property type="protein sequence ID" value="SHE78451.1"/>
    <property type="molecule type" value="Genomic_DNA"/>
</dbReference>
<keyword evidence="4 6" id="KW-1133">Transmembrane helix</keyword>
<accession>A0A1M4WB14</accession>
<feature type="transmembrane region" description="Helical" evidence="6">
    <location>
        <begin position="48"/>
        <end position="68"/>
    </location>
</feature>
<evidence type="ECO:0000259" key="7">
    <source>
        <dbReference type="Pfam" id="PF00892"/>
    </source>
</evidence>
<feature type="transmembrane region" description="Helical" evidence="6">
    <location>
        <begin position="186"/>
        <end position="206"/>
    </location>
</feature>
<dbReference type="Proteomes" id="UP000184196">
    <property type="component" value="Unassembled WGS sequence"/>
</dbReference>
<evidence type="ECO:0000256" key="1">
    <source>
        <dbReference type="ARBA" id="ARBA00004141"/>
    </source>
</evidence>
<feature type="transmembrane region" description="Helical" evidence="6">
    <location>
        <begin position="157"/>
        <end position="174"/>
    </location>
</feature>
<keyword evidence="3 6" id="KW-0812">Transmembrane</keyword>
<keyword evidence="5 6" id="KW-0472">Membrane</keyword>
<dbReference type="InterPro" id="IPR037185">
    <property type="entry name" value="EmrE-like"/>
</dbReference>
<feature type="transmembrane region" description="Helical" evidence="6">
    <location>
        <begin position="274"/>
        <end position="290"/>
    </location>
</feature>
<evidence type="ECO:0000256" key="4">
    <source>
        <dbReference type="ARBA" id="ARBA00022989"/>
    </source>
</evidence>
<feature type="transmembrane region" description="Helical" evidence="6">
    <location>
        <begin position="133"/>
        <end position="151"/>
    </location>
</feature>
<feature type="domain" description="EamA" evidence="7">
    <location>
        <begin position="13"/>
        <end position="147"/>
    </location>
</feature>
<feature type="transmembrane region" description="Helical" evidence="6">
    <location>
        <begin position="249"/>
        <end position="268"/>
    </location>
</feature>
<feature type="domain" description="EamA" evidence="7">
    <location>
        <begin position="157"/>
        <end position="289"/>
    </location>
</feature>
<dbReference type="InterPro" id="IPR000620">
    <property type="entry name" value="EamA_dom"/>
</dbReference>
<reference evidence="9" key="1">
    <citation type="submission" date="2016-11" db="EMBL/GenBank/DDBJ databases">
        <authorList>
            <person name="Varghese N."/>
            <person name="Submissions S."/>
        </authorList>
    </citation>
    <scope>NUCLEOTIDE SEQUENCE [LARGE SCALE GENOMIC DNA]</scope>
    <source>
        <strain evidence="9">DSM 11792</strain>
    </source>
</reference>
<gene>
    <name evidence="8" type="ORF">SAMN02745218_00804</name>
</gene>
<comment type="subcellular location">
    <subcellularLocation>
        <location evidence="1">Membrane</location>
        <topology evidence="1">Multi-pass membrane protein</topology>
    </subcellularLocation>
</comment>
<name>A0A1M4WB14_9FIRM</name>
<organism evidence="8 9">
    <name type="scientific">Desulfofundulus australicus DSM 11792</name>
    <dbReference type="NCBI Taxonomy" id="1121425"/>
    <lineage>
        <taxon>Bacteria</taxon>
        <taxon>Bacillati</taxon>
        <taxon>Bacillota</taxon>
        <taxon>Clostridia</taxon>
        <taxon>Eubacteriales</taxon>
        <taxon>Peptococcaceae</taxon>
        <taxon>Desulfofundulus</taxon>
    </lineage>
</organism>
<feature type="transmembrane region" description="Helical" evidence="6">
    <location>
        <begin position="100"/>
        <end position="124"/>
    </location>
</feature>
<evidence type="ECO:0000313" key="9">
    <source>
        <dbReference type="Proteomes" id="UP000184196"/>
    </source>
</evidence>